<organism evidence="12 13">
    <name type="scientific">Phenylobacterium terrae</name>
    <dbReference type="NCBI Taxonomy" id="2665495"/>
    <lineage>
        <taxon>Bacteria</taxon>
        <taxon>Pseudomonadati</taxon>
        <taxon>Pseudomonadota</taxon>
        <taxon>Alphaproteobacteria</taxon>
        <taxon>Caulobacterales</taxon>
        <taxon>Caulobacteraceae</taxon>
        <taxon>Phenylobacterium</taxon>
    </lineage>
</organism>
<gene>
    <name evidence="12" type="ORF">ACFSC0_17160</name>
</gene>
<dbReference type="RefSeq" id="WP_377282086.1">
    <property type="nucleotide sequence ID" value="NZ_JBHRSI010000005.1"/>
</dbReference>
<name>A0ABW4N4U2_9CAUL</name>
<protein>
    <recommendedName>
        <fullName evidence="5 9">Riboflavin synthase</fullName>
        <ecNumber evidence="4 9">2.5.1.9</ecNumber>
    </recommendedName>
</protein>
<dbReference type="PANTHER" id="PTHR21098:SF12">
    <property type="entry name" value="RIBOFLAVIN SYNTHASE"/>
    <property type="match status" value="1"/>
</dbReference>
<dbReference type="NCBIfam" id="NF006767">
    <property type="entry name" value="PRK09289.1"/>
    <property type="match status" value="1"/>
</dbReference>
<dbReference type="Pfam" id="PF00677">
    <property type="entry name" value="Lum_binding"/>
    <property type="match status" value="2"/>
</dbReference>
<keyword evidence="13" id="KW-1185">Reference proteome</keyword>
<feature type="repeat" description="Lumazine-binding" evidence="10">
    <location>
        <begin position="97"/>
        <end position="193"/>
    </location>
</feature>
<evidence type="ECO:0000256" key="1">
    <source>
        <dbReference type="ARBA" id="ARBA00000968"/>
    </source>
</evidence>
<evidence type="ECO:0000259" key="11">
    <source>
        <dbReference type="PROSITE" id="PS51177"/>
    </source>
</evidence>
<comment type="caution">
    <text evidence="12">The sequence shown here is derived from an EMBL/GenBank/DDBJ whole genome shotgun (WGS) entry which is preliminary data.</text>
</comment>
<dbReference type="InterPro" id="IPR026017">
    <property type="entry name" value="Lumazine-bd_dom"/>
</dbReference>
<evidence type="ECO:0000256" key="10">
    <source>
        <dbReference type="PROSITE-ProRule" id="PRU00524"/>
    </source>
</evidence>
<dbReference type="GO" id="GO:0004746">
    <property type="term" value="F:riboflavin synthase activity"/>
    <property type="evidence" value="ECO:0007669"/>
    <property type="project" value="UniProtKB-EC"/>
</dbReference>
<evidence type="ECO:0000256" key="4">
    <source>
        <dbReference type="ARBA" id="ARBA00012827"/>
    </source>
</evidence>
<dbReference type="PROSITE" id="PS51177">
    <property type="entry name" value="LUMAZINE_BIND"/>
    <property type="match status" value="2"/>
</dbReference>
<evidence type="ECO:0000313" key="13">
    <source>
        <dbReference type="Proteomes" id="UP001597237"/>
    </source>
</evidence>
<evidence type="ECO:0000256" key="2">
    <source>
        <dbReference type="ARBA" id="ARBA00002803"/>
    </source>
</evidence>
<comment type="function">
    <text evidence="2">Catalyzes the dismutation of two molecules of 6,7-dimethyl-8-ribityllumazine, resulting in the formation of riboflavin and 5-amino-6-(D-ribitylamino)uracil.</text>
</comment>
<feature type="domain" description="Lumazine-binding" evidence="11">
    <location>
        <begin position="97"/>
        <end position="193"/>
    </location>
</feature>
<dbReference type="InterPro" id="IPR023366">
    <property type="entry name" value="ATP_synth_asu-like_sf"/>
</dbReference>
<reference evidence="13" key="1">
    <citation type="journal article" date="2019" name="Int. J. Syst. Evol. Microbiol.">
        <title>The Global Catalogue of Microorganisms (GCM) 10K type strain sequencing project: providing services to taxonomists for standard genome sequencing and annotation.</title>
        <authorList>
            <consortium name="The Broad Institute Genomics Platform"/>
            <consortium name="The Broad Institute Genome Sequencing Center for Infectious Disease"/>
            <person name="Wu L."/>
            <person name="Ma J."/>
        </authorList>
    </citation>
    <scope>NUCLEOTIDE SEQUENCE [LARGE SCALE GENOMIC DNA]</scope>
    <source>
        <strain evidence="13">DFY28</strain>
    </source>
</reference>
<keyword evidence="7 12" id="KW-0808">Transferase</keyword>
<evidence type="ECO:0000256" key="6">
    <source>
        <dbReference type="ARBA" id="ARBA00022619"/>
    </source>
</evidence>
<proteinExistence type="predicted"/>
<dbReference type="PIRSF" id="PIRSF000498">
    <property type="entry name" value="Riboflavin_syn_A"/>
    <property type="match status" value="1"/>
</dbReference>
<evidence type="ECO:0000256" key="5">
    <source>
        <dbReference type="ARBA" id="ARBA00013950"/>
    </source>
</evidence>
<evidence type="ECO:0000256" key="9">
    <source>
        <dbReference type="NCBIfam" id="TIGR00187"/>
    </source>
</evidence>
<sequence length="196" mass="21387">MFTGIVTDVGRVRAIRETNRDVRMEIETNFDVDTIDMGASISHAGCCLTVVDKGPGWFAVEVSGETRAMSTLGDWREGQKVNLERPAKVGDELGGHIVSGHVDGVGEVISIEPEGGSHRVRIRAPRPLHRFIAPKGSITVDGVSLTVNEVEDDVFGVNIIPHTWDVTTIGQLKVGSTVNLEIDMLARYLARWRETA</sequence>
<dbReference type="PANTHER" id="PTHR21098">
    <property type="entry name" value="RIBOFLAVIN SYNTHASE ALPHA CHAIN"/>
    <property type="match status" value="1"/>
</dbReference>
<evidence type="ECO:0000256" key="8">
    <source>
        <dbReference type="ARBA" id="ARBA00022737"/>
    </source>
</evidence>
<dbReference type="InterPro" id="IPR017938">
    <property type="entry name" value="Riboflavin_synthase-like_b-brl"/>
</dbReference>
<feature type="repeat" description="Lumazine-binding" evidence="10">
    <location>
        <begin position="1"/>
        <end position="96"/>
    </location>
</feature>
<dbReference type="NCBIfam" id="NF009566">
    <property type="entry name" value="PRK13020.1"/>
    <property type="match status" value="1"/>
</dbReference>
<dbReference type="EMBL" id="JBHUEY010000006">
    <property type="protein sequence ID" value="MFD1785132.1"/>
    <property type="molecule type" value="Genomic_DNA"/>
</dbReference>
<feature type="domain" description="Lumazine-binding" evidence="11">
    <location>
        <begin position="1"/>
        <end position="96"/>
    </location>
</feature>
<keyword evidence="8" id="KW-0677">Repeat</keyword>
<dbReference type="InterPro" id="IPR001783">
    <property type="entry name" value="Lumazine-bd"/>
</dbReference>
<keyword evidence="6" id="KW-0686">Riboflavin biosynthesis</keyword>
<comment type="catalytic activity">
    <reaction evidence="1">
        <text>2 6,7-dimethyl-8-(1-D-ribityl)lumazine + H(+) = 5-amino-6-(D-ribitylamino)uracil + riboflavin</text>
        <dbReference type="Rhea" id="RHEA:20772"/>
        <dbReference type="ChEBI" id="CHEBI:15378"/>
        <dbReference type="ChEBI" id="CHEBI:15934"/>
        <dbReference type="ChEBI" id="CHEBI:57986"/>
        <dbReference type="ChEBI" id="CHEBI:58201"/>
        <dbReference type="EC" id="2.5.1.9"/>
    </reaction>
</comment>
<accession>A0ABW4N4U2</accession>
<dbReference type="SUPFAM" id="SSF63380">
    <property type="entry name" value="Riboflavin synthase domain-like"/>
    <property type="match status" value="2"/>
</dbReference>
<dbReference type="CDD" id="cd00402">
    <property type="entry name" value="Riboflavin_synthase_like"/>
    <property type="match status" value="1"/>
</dbReference>
<dbReference type="Proteomes" id="UP001597237">
    <property type="component" value="Unassembled WGS sequence"/>
</dbReference>
<comment type="pathway">
    <text evidence="3">Cofactor biosynthesis; riboflavin biosynthesis; riboflavin from 2-hydroxy-3-oxobutyl phosphate and 5-amino-6-(D-ribitylamino)uracil: step 2/2.</text>
</comment>
<evidence type="ECO:0000256" key="7">
    <source>
        <dbReference type="ARBA" id="ARBA00022679"/>
    </source>
</evidence>
<evidence type="ECO:0000313" key="12">
    <source>
        <dbReference type="EMBL" id="MFD1785132.1"/>
    </source>
</evidence>
<dbReference type="Gene3D" id="2.40.30.20">
    <property type="match status" value="2"/>
</dbReference>
<evidence type="ECO:0000256" key="3">
    <source>
        <dbReference type="ARBA" id="ARBA00004887"/>
    </source>
</evidence>
<dbReference type="NCBIfam" id="TIGR00187">
    <property type="entry name" value="ribE"/>
    <property type="match status" value="1"/>
</dbReference>
<dbReference type="EC" id="2.5.1.9" evidence="4 9"/>